<feature type="region of interest" description="Disordered" evidence="5">
    <location>
        <begin position="789"/>
        <end position="1016"/>
    </location>
</feature>
<dbReference type="Pfam" id="PF25437">
    <property type="entry name" value="BRWD1_N"/>
    <property type="match status" value="1"/>
</dbReference>
<dbReference type="CDD" id="cd00200">
    <property type="entry name" value="WD40"/>
    <property type="match status" value="1"/>
</dbReference>
<dbReference type="PANTHER" id="PTHR16266">
    <property type="entry name" value="WD REPEAT DOMAIN 9"/>
    <property type="match status" value="1"/>
</dbReference>
<dbReference type="InterPro" id="IPR036322">
    <property type="entry name" value="WD40_repeat_dom_sf"/>
</dbReference>
<evidence type="ECO:0000259" key="6">
    <source>
        <dbReference type="Pfam" id="PF00439"/>
    </source>
</evidence>
<dbReference type="InterPro" id="IPR036427">
    <property type="entry name" value="Bromodomain-like_sf"/>
</dbReference>
<feature type="repeat" description="WD" evidence="4">
    <location>
        <begin position="325"/>
        <end position="369"/>
    </location>
</feature>
<evidence type="ECO:0000259" key="7">
    <source>
        <dbReference type="Pfam" id="PF25313"/>
    </source>
</evidence>
<reference evidence="9 10" key="1">
    <citation type="journal article" date="2023" name="G3 (Bethesda)">
        <title>A chromosome-length genome assembly and annotation of blackberry (Rubus argutus, cv. 'Hillquist').</title>
        <authorList>
            <person name="Bruna T."/>
            <person name="Aryal R."/>
            <person name="Dudchenko O."/>
            <person name="Sargent D.J."/>
            <person name="Mead D."/>
            <person name="Buti M."/>
            <person name="Cavallini A."/>
            <person name="Hytonen T."/>
            <person name="Andres J."/>
            <person name="Pham M."/>
            <person name="Weisz D."/>
            <person name="Mascagni F."/>
            <person name="Usai G."/>
            <person name="Natali L."/>
            <person name="Bassil N."/>
            <person name="Fernandez G.E."/>
            <person name="Lomsadze A."/>
            <person name="Armour M."/>
            <person name="Olukolu B."/>
            <person name="Poorten T."/>
            <person name="Britton C."/>
            <person name="Davik J."/>
            <person name="Ashrafi H."/>
            <person name="Aiden E.L."/>
            <person name="Borodovsky M."/>
            <person name="Worthington M."/>
        </authorList>
    </citation>
    <scope>NUCLEOTIDE SEQUENCE [LARGE SCALE GENOMIC DNA]</scope>
    <source>
        <strain evidence="9">PI 553951</strain>
    </source>
</reference>
<dbReference type="SUPFAM" id="SSF50978">
    <property type="entry name" value="WD40 repeat-like"/>
    <property type="match status" value="1"/>
</dbReference>
<accession>A0AAW1XR62</accession>
<dbReference type="Proteomes" id="UP001457282">
    <property type="component" value="Unassembled WGS sequence"/>
</dbReference>
<feature type="domain" description="BRWD/PHIP N-terminal" evidence="8">
    <location>
        <begin position="42"/>
        <end position="138"/>
    </location>
</feature>
<evidence type="ECO:0000256" key="5">
    <source>
        <dbReference type="SAM" id="MobiDB-lite"/>
    </source>
</evidence>
<dbReference type="EMBL" id="JBEDUW010000003">
    <property type="protein sequence ID" value="KAK9938914.1"/>
    <property type="molecule type" value="Genomic_DNA"/>
</dbReference>
<dbReference type="GO" id="GO:0006357">
    <property type="term" value="P:regulation of transcription by RNA polymerase II"/>
    <property type="evidence" value="ECO:0007669"/>
    <property type="project" value="TreeGrafter"/>
</dbReference>
<evidence type="ECO:0000256" key="1">
    <source>
        <dbReference type="ARBA" id="ARBA00022574"/>
    </source>
</evidence>
<dbReference type="SMART" id="SM00320">
    <property type="entry name" value="WD40"/>
    <property type="match status" value="7"/>
</dbReference>
<feature type="compositionally biased region" description="Low complexity" evidence="5">
    <location>
        <begin position="383"/>
        <end position="395"/>
    </location>
</feature>
<protein>
    <recommendedName>
        <fullName evidence="11">PH-interacting protein</fullName>
    </recommendedName>
</protein>
<organism evidence="9 10">
    <name type="scientific">Rubus argutus</name>
    <name type="common">Southern blackberry</name>
    <dbReference type="NCBI Taxonomy" id="59490"/>
    <lineage>
        <taxon>Eukaryota</taxon>
        <taxon>Viridiplantae</taxon>
        <taxon>Streptophyta</taxon>
        <taxon>Embryophyta</taxon>
        <taxon>Tracheophyta</taxon>
        <taxon>Spermatophyta</taxon>
        <taxon>Magnoliopsida</taxon>
        <taxon>eudicotyledons</taxon>
        <taxon>Gunneridae</taxon>
        <taxon>Pentapetalae</taxon>
        <taxon>rosids</taxon>
        <taxon>fabids</taxon>
        <taxon>Rosales</taxon>
        <taxon>Rosaceae</taxon>
        <taxon>Rosoideae</taxon>
        <taxon>Rosoideae incertae sedis</taxon>
        <taxon>Rubus</taxon>
    </lineage>
</organism>
<comment type="caution">
    <text evidence="9">The sequence shown here is derived from an EMBL/GenBank/DDBJ whole genome shotgun (WGS) entry which is preliminary data.</text>
</comment>
<evidence type="ECO:0000313" key="10">
    <source>
        <dbReference type="Proteomes" id="UP001457282"/>
    </source>
</evidence>
<feature type="region of interest" description="Disordered" evidence="5">
    <location>
        <begin position="1236"/>
        <end position="1292"/>
    </location>
</feature>
<feature type="compositionally biased region" description="Basic and acidic residues" evidence="5">
    <location>
        <begin position="987"/>
        <end position="996"/>
    </location>
</feature>
<dbReference type="InterPro" id="IPR019775">
    <property type="entry name" value="WD40_repeat_CS"/>
</dbReference>
<feature type="compositionally biased region" description="Acidic residues" evidence="5">
    <location>
        <begin position="912"/>
        <end position="924"/>
    </location>
</feature>
<feature type="compositionally biased region" description="Polar residues" evidence="5">
    <location>
        <begin position="1277"/>
        <end position="1292"/>
    </location>
</feature>
<dbReference type="InterPro" id="IPR015943">
    <property type="entry name" value="WD40/YVTN_repeat-like_dom_sf"/>
</dbReference>
<feature type="compositionally biased region" description="Polar residues" evidence="5">
    <location>
        <begin position="901"/>
        <end position="911"/>
    </location>
</feature>
<feature type="domain" description="Bromo" evidence="6">
    <location>
        <begin position="1517"/>
        <end position="1579"/>
    </location>
</feature>
<dbReference type="PROSITE" id="PS00678">
    <property type="entry name" value="WD_REPEATS_1"/>
    <property type="match status" value="2"/>
</dbReference>
<feature type="compositionally biased region" description="Basic residues" evidence="5">
    <location>
        <begin position="871"/>
        <end position="890"/>
    </location>
</feature>
<evidence type="ECO:0000313" key="9">
    <source>
        <dbReference type="EMBL" id="KAK9938914.1"/>
    </source>
</evidence>
<dbReference type="FunFam" id="2.130.10.10:FF:000627">
    <property type="entry name" value="Bromodomain and WD repeat domain-containing protein"/>
    <property type="match status" value="1"/>
</dbReference>
<keyword evidence="3" id="KW-0103">Bromodomain</keyword>
<dbReference type="InterPro" id="IPR001680">
    <property type="entry name" value="WD40_rpt"/>
</dbReference>
<dbReference type="InterPro" id="IPR001487">
    <property type="entry name" value="Bromodomain"/>
</dbReference>
<feature type="domain" description="BRWD/PHIP ancillary-like" evidence="7">
    <location>
        <begin position="1314"/>
        <end position="1489"/>
    </location>
</feature>
<dbReference type="FunFam" id="2.130.10.10:FF:000440">
    <property type="entry name" value="Bromodomain and WD repeat-containing protein"/>
    <property type="match status" value="1"/>
</dbReference>
<dbReference type="PROSITE" id="PS50294">
    <property type="entry name" value="WD_REPEATS_REGION"/>
    <property type="match status" value="3"/>
</dbReference>
<feature type="repeat" description="WD" evidence="4">
    <location>
        <begin position="283"/>
        <end position="324"/>
    </location>
</feature>
<dbReference type="Pfam" id="PF25313">
    <property type="entry name" value="BRWD_AD"/>
    <property type="match status" value="1"/>
</dbReference>
<feature type="repeat" description="WD" evidence="4">
    <location>
        <begin position="402"/>
        <end position="427"/>
    </location>
</feature>
<feature type="compositionally biased region" description="Basic and acidic residues" evidence="5">
    <location>
        <begin position="950"/>
        <end position="962"/>
    </location>
</feature>
<dbReference type="PANTHER" id="PTHR16266:SF17">
    <property type="entry name" value="BRWD3"/>
    <property type="match status" value="1"/>
</dbReference>
<feature type="region of interest" description="Disordered" evidence="5">
    <location>
        <begin position="1072"/>
        <end position="1091"/>
    </location>
</feature>
<evidence type="ECO:0008006" key="11">
    <source>
        <dbReference type="Google" id="ProtNLM"/>
    </source>
</evidence>
<feature type="compositionally biased region" description="Polar residues" evidence="5">
    <location>
        <begin position="934"/>
        <end position="949"/>
    </location>
</feature>
<evidence type="ECO:0000256" key="4">
    <source>
        <dbReference type="PROSITE-ProRule" id="PRU00221"/>
    </source>
</evidence>
<feature type="compositionally biased region" description="Low complexity" evidence="5">
    <location>
        <begin position="811"/>
        <end position="820"/>
    </location>
</feature>
<proteinExistence type="predicted"/>
<dbReference type="SUPFAM" id="SSF47370">
    <property type="entry name" value="Bromodomain"/>
    <property type="match status" value="1"/>
</dbReference>
<feature type="region of interest" description="Disordered" evidence="5">
    <location>
        <begin position="370"/>
        <end position="395"/>
    </location>
</feature>
<dbReference type="PROSITE" id="PS50082">
    <property type="entry name" value="WD_REPEATS_2"/>
    <property type="match status" value="4"/>
</dbReference>
<sequence>MDTWKCPPFGGTNSLNMAPSNVLSKVNERAKFEKEERDIGHTVEAGAEVDIREIYFLIMHFLSVGPCQRTFEQFANDLREHQLLPRRYHAWFSRSGVGSGNDDDNNTSCSLSYNKLVERYPHIERDHLVKLLKQLMLSVATPLHSKVGRNAPNAADVPTLLGTGSFSLLDCDRNMVNRRVKPLPAYLRWPYMQAGQVHGLSLREIGGGFTKHHRAPSIRSACYAIAKPSTMVQKMNNKKKLRGHRNAVYCAIFDRSGRYVITGSDDRLVKIWSMETALCLASCRGHEGDITDLAVSSNNTLVASASNDFVIRVWRLPDGYPISVLQGHTGAVTAIAFSPRLGAIYQLLSSSDDGTCRIWDARSSQCPPRIFMPKPSDPLTGKSNGISSLGPSSSSGPQGHRILCCAYNANGTVFVTGSSDTFARVWNAVKFNAGDSEQPIHEMDVLSGHENDVNYVQFSGCAIPTKSSFSDSVKEENIMKFKNSWFCHNNIVTCSRDGSAIIWVPKSHRSHGKFGRWIRAYHLKVPPPPLPPQPPRGGPRQRFLPTPRGVNMIVWSLDNRFVLAAIMDCRICVWNAVDGSLVHSLTGHTASSYVLDVHPFNPRIAMSAGYDGQTIIWDIWEGTPIKIYEVGHVKLVDGKFSADGTSIVLSDDVGQIYLINTGEGESQKDAKYDQFFLGDYRPLVRDIAGHLLDQETQLPAYRRNLQDPLCDSSMIPYPEPYQSQYQRRRLGALGMEWKPSSVNFAVGLDIGAGLDYRLPPLPDWERVIEPLPDFIDAMLWEPENEFISEDTDSDFHVTEENSSEDEKGTISTSSSSSPECSAEDSEVGCSHKDGLRRSRRKTQKVTSSERRGKKRNLGDDDVIISGSNRIKNPKGGRKVSKRKSRAKTSRPQRVAARNARNVLSQNPGTSTDGEEDDWEADSSDSEPQQKKFHSQSNECDGSFQNMQEINNKEKPSPHEFHDIANPLAIPESQSNVKRKKLVLKLPLRRDSKKQEALQDSSSSRYHDVSQDNKINNSSVDAASSLADALEVQLSGNLTRNEFTDQTVQARNPLEESSCDMENKIRWGEVKTRTPKRARSGDPKPMDPATGSLVSFEGHMEERKDVIRDEEHIGEISHESMSKVSGRKHSDESMDNAPLKFLAQEETGSGNLMPENPSCMDRNLNLEVADMGGGAGTSSSWRFVCKDRTKAEGFDGKLEENTYSISDHYDAGINLPEAATDSARRIRTLKIKATSREPDSVSCIPKLGGSHQRTSKDAEDSSANFRDTRLQRSRSTRNHQGLYNHSDQNLSTQRMLDNPGGKLSWLMLSKHEEGYRYIPQLGDEVIYLRQGHQEYDDLVRKSDSCPWGPWKSMKEKIRAVEICKVVGLEYDSMAGSGDSCSKIEFRFADSSSAMYGKTFRLALPEIDFNDFIVEKTWYDAAIGRNWAVREQCRVWWRESDGGGTWWPGEIVSSLAKSREFPDSPWLRYEVRYENEDDKPLRHCPWELHDASMSWEAPHIDYESRDKLLHYFSKSEKKDSEAIQQMNQAVQKTDFCNSFPVQLYPELIKARLRNDYYRSLEAVKHDITLMLANARHYFKRNELQARIKHISRWFKKKISRL</sequence>
<keyword evidence="1 4" id="KW-0853">WD repeat</keyword>
<dbReference type="InterPro" id="IPR052060">
    <property type="entry name" value="Bromo_WD_repeat"/>
</dbReference>
<evidence type="ECO:0000259" key="8">
    <source>
        <dbReference type="Pfam" id="PF25437"/>
    </source>
</evidence>
<name>A0AAW1XR62_RUBAR</name>
<dbReference type="Pfam" id="PF00400">
    <property type="entry name" value="WD40"/>
    <property type="match status" value="5"/>
</dbReference>
<dbReference type="Gene3D" id="1.20.920.10">
    <property type="entry name" value="Bromodomain-like"/>
    <property type="match status" value="1"/>
</dbReference>
<dbReference type="Gene3D" id="2.130.10.10">
    <property type="entry name" value="YVTN repeat-like/Quinoprotein amine dehydrogenase"/>
    <property type="match status" value="3"/>
</dbReference>
<dbReference type="GO" id="GO:0005634">
    <property type="term" value="C:nucleus"/>
    <property type="evidence" value="ECO:0007669"/>
    <property type="project" value="TreeGrafter"/>
</dbReference>
<feature type="repeat" description="WD" evidence="4">
    <location>
        <begin position="241"/>
        <end position="282"/>
    </location>
</feature>
<dbReference type="InterPro" id="IPR057452">
    <property type="entry name" value="BRWD/PHIP_N"/>
</dbReference>
<dbReference type="InterPro" id="IPR057451">
    <property type="entry name" value="BRWD/PHIP_AD"/>
</dbReference>
<feature type="compositionally biased region" description="Basic and acidic residues" evidence="5">
    <location>
        <begin position="793"/>
        <end position="808"/>
    </location>
</feature>
<keyword evidence="2" id="KW-0677">Repeat</keyword>
<evidence type="ECO:0000256" key="2">
    <source>
        <dbReference type="ARBA" id="ARBA00022737"/>
    </source>
</evidence>
<dbReference type="FunFam" id="2.130.10.10:FF:000403">
    <property type="entry name" value="PH-interacting protein isoform X1"/>
    <property type="match status" value="1"/>
</dbReference>
<dbReference type="GO" id="GO:0007010">
    <property type="term" value="P:cytoskeleton organization"/>
    <property type="evidence" value="ECO:0007669"/>
    <property type="project" value="TreeGrafter"/>
</dbReference>
<dbReference type="GO" id="GO:0008360">
    <property type="term" value="P:regulation of cell shape"/>
    <property type="evidence" value="ECO:0007669"/>
    <property type="project" value="TreeGrafter"/>
</dbReference>
<evidence type="ECO:0000256" key="3">
    <source>
        <dbReference type="ARBA" id="ARBA00023117"/>
    </source>
</evidence>
<gene>
    <name evidence="9" type="ORF">M0R45_015625</name>
</gene>
<dbReference type="Pfam" id="PF00439">
    <property type="entry name" value="Bromodomain"/>
    <property type="match status" value="1"/>
</dbReference>
<keyword evidence="10" id="KW-1185">Reference proteome</keyword>